<dbReference type="RefSeq" id="WP_092771273.1">
    <property type="nucleotide sequence ID" value="NZ_FOHS01000002.1"/>
</dbReference>
<gene>
    <name evidence="2" type="ORF">SAMN04487998_2189</name>
</gene>
<dbReference type="EMBL" id="FOHS01000002">
    <property type="protein sequence ID" value="SET55161.1"/>
    <property type="molecule type" value="Genomic_DNA"/>
</dbReference>
<evidence type="ECO:0000313" key="3">
    <source>
        <dbReference type="Proteomes" id="UP000198697"/>
    </source>
</evidence>
<proteinExistence type="predicted"/>
<keyword evidence="3" id="KW-1185">Reference proteome</keyword>
<dbReference type="Proteomes" id="UP000198697">
    <property type="component" value="Unassembled WGS sequence"/>
</dbReference>
<evidence type="ECO:0000313" key="2">
    <source>
        <dbReference type="EMBL" id="SET55161.1"/>
    </source>
</evidence>
<reference evidence="3" key="1">
    <citation type="submission" date="2016-10" db="EMBL/GenBank/DDBJ databases">
        <authorList>
            <person name="Varghese N."/>
            <person name="Submissions S."/>
        </authorList>
    </citation>
    <scope>NUCLEOTIDE SEQUENCE [LARGE SCALE GENOMIC DNA]</scope>
    <source>
        <strain evidence="3">DSM 15310</strain>
    </source>
</reference>
<dbReference type="OrthoDB" id="787383at2"/>
<accession>A0A1I0FCT3</accession>
<feature type="domain" description="DUF1266" evidence="1">
    <location>
        <begin position="85"/>
        <end position="231"/>
    </location>
</feature>
<dbReference type="AlphaFoldDB" id="A0A1I0FCT3"/>
<organism evidence="2 3">
    <name type="scientific">Hymenobacter actinosclerus</name>
    <dbReference type="NCBI Taxonomy" id="82805"/>
    <lineage>
        <taxon>Bacteria</taxon>
        <taxon>Pseudomonadati</taxon>
        <taxon>Bacteroidota</taxon>
        <taxon>Cytophagia</taxon>
        <taxon>Cytophagales</taxon>
        <taxon>Hymenobacteraceae</taxon>
        <taxon>Hymenobacter</taxon>
    </lineage>
</organism>
<protein>
    <recommendedName>
        <fullName evidence="1">DUF1266 domain-containing protein</fullName>
    </recommendedName>
</protein>
<dbReference type="Pfam" id="PF06889">
    <property type="entry name" value="DUF1266"/>
    <property type="match status" value="1"/>
</dbReference>
<dbReference type="STRING" id="82805.SAMN04487998_2189"/>
<name>A0A1I0FCT3_9BACT</name>
<evidence type="ECO:0000259" key="1">
    <source>
        <dbReference type="Pfam" id="PF06889"/>
    </source>
</evidence>
<dbReference type="InterPro" id="IPR009677">
    <property type="entry name" value="DUF1266"/>
</dbReference>
<sequence>MSRLTNFLRKLRPGQGNARVLETFNLEQYGARNLDAYDLTKPYRMLAPTEVRAMALGLPLFFWSDLPIRLLAQLKPGPYAEDKASLAEWWGINDAEEAHDILHWLRLEGHRTEYQPRLKTESLHWHRQFEANPFLAKRPVTNIGGWDYVRLVCVARWCYDYGYLSWEQAWPFMDVGARLALRDFDSWESLAASFMAGRLMWMPENPNHGKMAANLKVLVESPTSPWRQIPWQPYPVPTA</sequence>